<protein>
    <recommendedName>
        <fullName evidence="7">DUF2219 domain-containing protein</fullName>
    </recommendedName>
</protein>
<evidence type="ECO:0000256" key="2">
    <source>
        <dbReference type="SAM" id="SignalP"/>
    </source>
</evidence>
<name>A0A377Q8F8_9NEIS</name>
<organism evidence="3 5">
    <name type="scientific">Iodobacter fluviatilis</name>
    <dbReference type="NCBI Taxonomy" id="537"/>
    <lineage>
        <taxon>Bacteria</taxon>
        <taxon>Pseudomonadati</taxon>
        <taxon>Pseudomonadota</taxon>
        <taxon>Betaproteobacteria</taxon>
        <taxon>Neisseriales</taxon>
        <taxon>Chitinibacteraceae</taxon>
        <taxon>Iodobacter</taxon>
    </lineage>
</organism>
<gene>
    <name evidence="4" type="ORF">EV682_102564</name>
    <name evidence="3" type="ORF">NCTC11159_02091</name>
</gene>
<comment type="subcellular location">
    <subcellularLocation>
        <location evidence="1">Cell outer membrane</location>
    </subcellularLocation>
</comment>
<dbReference type="RefSeq" id="WP_132038627.1">
    <property type="nucleotide sequence ID" value="NZ_CAWOLO010000002.1"/>
</dbReference>
<keyword evidence="2" id="KW-0732">Signal</keyword>
<dbReference type="InterPro" id="IPR011250">
    <property type="entry name" value="OMP/PagP_B-barrel"/>
</dbReference>
<reference evidence="4 6" key="2">
    <citation type="submission" date="2019-03" db="EMBL/GenBank/DDBJ databases">
        <title>Genomic Encyclopedia of Type Strains, Phase IV (KMG-IV): sequencing the most valuable type-strain genomes for metagenomic binning, comparative biology and taxonomic classification.</title>
        <authorList>
            <person name="Goeker M."/>
        </authorList>
    </citation>
    <scope>NUCLEOTIDE SEQUENCE [LARGE SCALE GENOMIC DNA]</scope>
    <source>
        <strain evidence="4 6">DSM 3764</strain>
    </source>
</reference>
<evidence type="ECO:0000313" key="6">
    <source>
        <dbReference type="Proteomes" id="UP000295794"/>
    </source>
</evidence>
<dbReference type="AlphaFoldDB" id="A0A377Q8F8"/>
<feature type="signal peptide" evidence="2">
    <location>
        <begin position="1"/>
        <end position="21"/>
    </location>
</feature>
<evidence type="ECO:0000313" key="3">
    <source>
        <dbReference type="EMBL" id="STQ91020.1"/>
    </source>
</evidence>
<evidence type="ECO:0000313" key="5">
    <source>
        <dbReference type="Proteomes" id="UP000255108"/>
    </source>
</evidence>
<feature type="chain" id="PRO_5016970167" description="DUF2219 domain-containing protein" evidence="2">
    <location>
        <begin position="22"/>
        <end position="322"/>
    </location>
</feature>
<dbReference type="SUPFAM" id="SSF56925">
    <property type="entry name" value="OMPA-like"/>
    <property type="match status" value="1"/>
</dbReference>
<accession>A0A377Q8F8</accession>
<dbReference type="OrthoDB" id="8741777at2"/>
<dbReference type="Proteomes" id="UP000255108">
    <property type="component" value="Unassembled WGS sequence"/>
</dbReference>
<evidence type="ECO:0000256" key="1">
    <source>
        <dbReference type="ARBA" id="ARBA00004442"/>
    </source>
</evidence>
<dbReference type="Proteomes" id="UP000295794">
    <property type="component" value="Unassembled WGS sequence"/>
</dbReference>
<sequence length="322" mass="36359">MRNWVKCSLASVAFCVPCAQADNLSVLAGGMKSAQSDQTSYAWTLSYMHDLNEDLALSFSWLNEGHVDDHHRDGHTFQLWGKTKALHPNVMLAAGLGPYRYFDTTRRTSESRGYLNEHGWGGIFSLQATWQGESNWQYQLRFNHIETPHSIDTNSIMLGMGYQLTPMAFDDISWPGARGRQEVVLYLGQTIVNSFGSEVADAAALEYRYAFAPGVKASAEFIQEGETNRLRRSGVAFQAWYEPSFFDDKFSVGLGVGPYFSLGKRYRNNRPDEEKKAVSGLITLATSYRFSDHWRARVAWNRTVTSYDKDTDVILLGLGYSF</sequence>
<dbReference type="EMBL" id="SMBT01000002">
    <property type="protein sequence ID" value="TCU89648.1"/>
    <property type="molecule type" value="Genomic_DNA"/>
</dbReference>
<evidence type="ECO:0008006" key="7">
    <source>
        <dbReference type="Google" id="ProtNLM"/>
    </source>
</evidence>
<evidence type="ECO:0000313" key="4">
    <source>
        <dbReference type="EMBL" id="TCU89648.1"/>
    </source>
</evidence>
<reference evidence="3 5" key="1">
    <citation type="submission" date="2018-06" db="EMBL/GenBank/DDBJ databases">
        <authorList>
            <consortium name="Pathogen Informatics"/>
            <person name="Doyle S."/>
        </authorList>
    </citation>
    <scope>NUCLEOTIDE SEQUENCE [LARGE SCALE GENOMIC DNA]</scope>
    <source>
        <strain evidence="3 5">NCTC11159</strain>
    </source>
</reference>
<dbReference type="EMBL" id="UGHR01000001">
    <property type="protein sequence ID" value="STQ91020.1"/>
    <property type="molecule type" value="Genomic_DNA"/>
</dbReference>
<proteinExistence type="predicted"/>
<keyword evidence="6" id="KW-1185">Reference proteome</keyword>
<dbReference type="GO" id="GO:0009279">
    <property type="term" value="C:cell outer membrane"/>
    <property type="evidence" value="ECO:0007669"/>
    <property type="project" value="UniProtKB-SubCell"/>
</dbReference>